<comment type="subcellular location">
    <subcellularLocation>
        <location evidence="1">Periplasm</location>
    </subcellularLocation>
</comment>
<keyword evidence="1" id="KW-0732">Signal</keyword>
<dbReference type="PANTHER" id="PTHR36307">
    <property type="entry name" value="FLAGELLA BASAL BODY P-RING FORMATION PROTEIN FLGA"/>
    <property type="match status" value="1"/>
</dbReference>
<keyword evidence="3" id="KW-0969">Cilium</keyword>
<evidence type="ECO:0000313" key="4">
    <source>
        <dbReference type="Proteomes" id="UP000238801"/>
    </source>
</evidence>
<dbReference type="RefSeq" id="WP_106160822.1">
    <property type="nucleotide sequence ID" value="NZ_PVTT01000002.1"/>
</dbReference>
<gene>
    <name evidence="3" type="ORF">BCF33_2077</name>
</gene>
<comment type="function">
    <text evidence="1">Involved in the assembly process of the P-ring formation. It may associate with FlgF on the rod constituting a structure essential for the P-ring assembly or may act as a modulator protein for the P-ring assembly.</text>
</comment>
<feature type="chain" id="PRO_5015368354" description="Flagella basal body P-ring formation protein FlgA" evidence="1">
    <location>
        <begin position="20"/>
        <end position="134"/>
    </location>
</feature>
<evidence type="ECO:0000313" key="3">
    <source>
        <dbReference type="EMBL" id="PRY93210.1"/>
    </source>
</evidence>
<protein>
    <recommendedName>
        <fullName evidence="1">Flagella basal body P-ring formation protein FlgA</fullName>
    </recommendedName>
</protein>
<keyword evidence="3" id="KW-0966">Cell projection</keyword>
<dbReference type="PANTHER" id="PTHR36307:SF1">
    <property type="entry name" value="FLAGELLA BASAL BODY P-RING FORMATION PROTEIN FLGA"/>
    <property type="match status" value="1"/>
</dbReference>
<dbReference type="NCBIfam" id="TIGR03170">
    <property type="entry name" value="flgA_cterm"/>
    <property type="match status" value="1"/>
</dbReference>
<dbReference type="CDD" id="cd11614">
    <property type="entry name" value="SAF_CpaB_FlgA_like"/>
    <property type="match status" value="1"/>
</dbReference>
<dbReference type="InterPro" id="IPR017585">
    <property type="entry name" value="SAF_FlgA"/>
</dbReference>
<dbReference type="GO" id="GO:0042597">
    <property type="term" value="C:periplasmic space"/>
    <property type="evidence" value="ECO:0007669"/>
    <property type="project" value="UniProtKB-SubCell"/>
</dbReference>
<dbReference type="Gene3D" id="2.30.30.760">
    <property type="match status" value="1"/>
</dbReference>
<comment type="similarity">
    <text evidence="1">Belongs to the FlgA family.</text>
</comment>
<dbReference type="InterPro" id="IPR039246">
    <property type="entry name" value="Flagellar_FlgA"/>
</dbReference>
<accession>A0A2T0X2N9</accession>
<feature type="domain" description="Flagella basal body P-ring formation protein FlgA SAF" evidence="2">
    <location>
        <begin position="22"/>
        <end position="132"/>
    </location>
</feature>
<organism evidence="3 4">
    <name type="scientific">Hasllibacter halocynthiae</name>
    <dbReference type="NCBI Taxonomy" id="595589"/>
    <lineage>
        <taxon>Bacteria</taxon>
        <taxon>Pseudomonadati</taxon>
        <taxon>Pseudomonadota</taxon>
        <taxon>Alphaproteobacteria</taxon>
        <taxon>Rhodobacterales</taxon>
        <taxon>Roseobacteraceae</taxon>
        <taxon>Hasllibacter</taxon>
    </lineage>
</organism>
<dbReference type="EMBL" id="PVTT01000002">
    <property type="protein sequence ID" value="PRY93210.1"/>
    <property type="molecule type" value="Genomic_DNA"/>
</dbReference>
<name>A0A2T0X2N9_9RHOB</name>
<dbReference type="Pfam" id="PF13144">
    <property type="entry name" value="ChapFlgA"/>
    <property type="match status" value="1"/>
</dbReference>
<comment type="caution">
    <text evidence="3">The sequence shown here is derived from an EMBL/GenBank/DDBJ whole genome shotgun (WGS) entry which is preliminary data.</text>
</comment>
<keyword evidence="3" id="KW-0282">Flagellum</keyword>
<keyword evidence="1" id="KW-1005">Bacterial flagellum biogenesis</keyword>
<keyword evidence="1" id="KW-0574">Periplasm</keyword>
<dbReference type="Proteomes" id="UP000238801">
    <property type="component" value="Unassembled WGS sequence"/>
</dbReference>
<dbReference type="GO" id="GO:0044780">
    <property type="term" value="P:bacterial-type flagellum assembly"/>
    <property type="evidence" value="ECO:0007669"/>
    <property type="project" value="InterPro"/>
</dbReference>
<sequence>MTRWILAALLILAARAVPAQDVLAARTLRAGTVIAPADLRAGDAAAVDALAGMELRVAVYAGRPVGPGDVGPPAVMRRNDPVRLVHAGGGIRIATEGRALGRAAAGERVRVMNLASHATVEGVARPDGTVLVLP</sequence>
<keyword evidence="4" id="KW-1185">Reference proteome</keyword>
<dbReference type="AlphaFoldDB" id="A0A2T0X2N9"/>
<evidence type="ECO:0000259" key="2">
    <source>
        <dbReference type="Pfam" id="PF13144"/>
    </source>
</evidence>
<evidence type="ECO:0000256" key="1">
    <source>
        <dbReference type="RuleBase" id="RU362063"/>
    </source>
</evidence>
<reference evidence="3 4" key="1">
    <citation type="submission" date="2018-03" db="EMBL/GenBank/DDBJ databases">
        <title>Genomic Encyclopedia of Archaeal and Bacterial Type Strains, Phase II (KMG-II): from individual species to whole genera.</title>
        <authorList>
            <person name="Goeker M."/>
        </authorList>
    </citation>
    <scope>NUCLEOTIDE SEQUENCE [LARGE SCALE GENOMIC DNA]</scope>
    <source>
        <strain evidence="3 4">DSM 29318</strain>
    </source>
</reference>
<feature type="signal peptide" evidence="1">
    <location>
        <begin position="1"/>
        <end position="19"/>
    </location>
</feature>
<proteinExistence type="inferred from homology"/>